<gene>
    <name evidence="3" type="ORF">MAM1_1235c11526</name>
</gene>
<feature type="region of interest" description="Disordered" evidence="2">
    <location>
        <begin position="220"/>
        <end position="246"/>
    </location>
</feature>
<feature type="non-terminal residue" evidence="3">
    <location>
        <position position="1"/>
    </location>
</feature>
<evidence type="ECO:0000256" key="1">
    <source>
        <dbReference type="SAM" id="Coils"/>
    </source>
</evidence>
<proteinExistence type="predicted"/>
<feature type="coiled-coil region" evidence="1">
    <location>
        <begin position="165"/>
        <end position="202"/>
    </location>
</feature>
<dbReference type="AlphaFoldDB" id="A0A0C9N738"/>
<evidence type="ECO:0000313" key="4">
    <source>
        <dbReference type="Proteomes" id="UP000053815"/>
    </source>
</evidence>
<keyword evidence="4" id="KW-1185">Reference proteome</keyword>
<keyword evidence="1" id="KW-0175">Coiled coil</keyword>
<feature type="region of interest" description="Disordered" evidence="2">
    <location>
        <begin position="129"/>
        <end position="149"/>
    </location>
</feature>
<protein>
    <submittedName>
        <fullName evidence="3">Uncharacterized protein</fullName>
    </submittedName>
</protein>
<evidence type="ECO:0000313" key="3">
    <source>
        <dbReference type="EMBL" id="GAN11902.1"/>
    </source>
</evidence>
<accession>A0A0C9N738</accession>
<feature type="compositionally biased region" description="Low complexity" evidence="2">
    <location>
        <begin position="228"/>
        <end position="246"/>
    </location>
</feature>
<evidence type="ECO:0000256" key="2">
    <source>
        <dbReference type="SAM" id="MobiDB-lite"/>
    </source>
</evidence>
<dbReference type="Proteomes" id="UP000053815">
    <property type="component" value="Unassembled WGS sequence"/>
</dbReference>
<name>A0A0C9N738_9FUNG</name>
<organism evidence="3">
    <name type="scientific">Mucor ambiguus</name>
    <dbReference type="NCBI Taxonomy" id="91626"/>
    <lineage>
        <taxon>Eukaryota</taxon>
        <taxon>Fungi</taxon>
        <taxon>Fungi incertae sedis</taxon>
        <taxon>Mucoromycota</taxon>
        <taxon>Mucoromycotina</taxon>
        <taxon>Mucoromycetes</taxon>
        <taxon>Mucorales</taxon>
        <taxon>Mucorineae</taxon>
        <taxon>Mucoraceae</taxon>
        <taxon>Mucor</taxon>
    </lineage>
</organism>
<dbReference type="EMBL" id="DF837524">
    <property type="protein sequence ID" value="GAN11902.1"/>
    <property type="molecule type" value="Genomic_DNA"/>
</dbReference>
<reference evidence="3" key="1">
    <citation type="submission" date="2014-09" db="EMBL/GenBank/DDBJ databases">
        <title>Draft genome sequence of an oleaginous Mucoromycotina fungus Mucor ambiguus NBRC6742.</title>
        <authorList>
            <person name="Takeda I."/>
            <person name="Yamane N."/>
            <person name="Morita T."/>
            <person name="Tamano K."/>
            <person name="Machida M."/>
            <person name="Baker S."/>
            <person name="Koike H."/>
        </authorList>
    </citation>
    <scope>NUCLEOTIDE SEQUENCE</scope>
    <source>
        <strain evidence="3">NBRC 6742</strain>
    </source>
</reference>
<sequence>HTVVPAPKLISINSVQSSTTSLSSGSTTVKNVIPDNLTSVTTCPTPTVSQSKRRFELSPTSSLGEMPQKRILTKKGVVSSPAAVNANAKAPPEVITASRVTRISIPKGTKIPLASSQQHKQQKAVTVAANAATTATTSPSPSDSPTVASTTSSLADWAIDFQVQLRAMNSRFTAYETRLDEVERLTAENSQLKSALSNAQHQLIAKLQIEVKQLGGTPPKNATMSEDVSPVASVPATTTTTTNDSANTSVPSYSSIVASNSSVSKFASLPPTSASKQVKVTHSALTSAAFTVVKRKGKSKKPVPPVMK</sequence>
<dbReference type="OrthoDB" id="10587627at2759"/>